<accession>A0ACC0IQM5</accession>
<proteinExistence type="predicted"/>
<sequence>MVLTKSLSVDSNKSPSNGYVLIFDENQEKINELRSLLGPLPDKSSIYCFDASISRYLRARTWNVKKETKMMKETLKWRLEYKPEEIT</sequence>
<comment type="caution">
    <text evidence="1">The sequence shown here is derived from an EMBL/GenBank/DDBJ whole genome shotgun (WGS) entry which is preliminary data.</text>
</comment>
<evidence type="ECO:0000313" key="2">
    <source>
        <dbReference type="Proteomes" id="UP001060215"/>
    </source>
</evidence>
<name>A0ACC0IQM5_9ERIC</name>
<evidence type="ECO:0000313" key="1">
    <source>
        <dbReference type="EMBL" id="KAI8027589.1"/>
    </source>
</evidence>
<dbReference type="EMBL" id="CM045760">
    <property type="protein sequence ID" value="KAI8027589.1"/>
    <property type="molecule type" value="Genomic_DNA"/>
</dbReference>
<reference evidence="1 2" key="1">
    <citation type="journal article" date="2022" name="Plant J.">
        <title>Chromosome-level genome of Camellia lanceoleosa provides a valuable resource for understanding genome evolution and self-incompatibility.</title>
        <authorList>
            <person name="Gong W."/>
            <person name="Xiao S."/>
            <person name="Wang L."/>
            <person name="Liao Z."/>
            <person name="Chang Y."/>
            <person name="Mo W."/>
            <person name="Hu G."/>
            <person name="Li W."/>
            <person name="Zhao G."/>
            <person name="Zhu H."/>
            <person name="Hu X."/>
            <person name="Ji K."/>
            <person name="Xiang X."/>
            <person name="Song Q."/>
            <person name="Yuan D."/>
            <person name="Jin S."/>
            <person name="Zhang L."/>
        </authorList>
    </citation>
    <scope>NUCLEOTIDE SEQUENCE [LARGE SCALE GENOMIC DNA]</scope>
    <source>
        <strain evidence="1">SQ_2022a</strain>
    </source>
</reference>
<gene>
    <name evidence="1" type="ORF">LOK49_LG02G00633</name>
</gene>
<keyword evidence="2" id="KW-1185">Reference proteome</keyword>
<organism evidence="1 2">
    <name type="scientific">Camellia lanceoleosa</name>
    <dbReference type="NCBI Taxonomy" id="1840588"/>
    <lineage>
        <taxon>Eukaryota</taxon>
        <taxon>Viridiplantae</taxon>
        <taxon>Streptophyta</taxon>
        <taxon>Embryophyta</taxon>
        <taxon>Tracheophyta</taxon>
        <taxon>Spermatophyta</taxon>
        <taxon>Magnoliopsida</taxon>
        <taxon>eudicotyledons</taxon>
        <taxon>Gunneridae</taxon>
        <taxon>Pentapetalae</taxon>
        <taxon>asterids</taxon>
        <taxon>Ericales</taxon>
        <taxon>Theaceae</taxon>
        <taxon>Camellia</taxon>
    </lineage>
</organism>
<protein>
    <submittedName>
        <fullName evidence="1">Phosphatidylinositol transfer protein 3</fullName>
    </submittedName>
</protein>
<dbReference type="Proteomes" id="UP001060215">
    <property type="component" value="Chromosome 3"/>
</dbReference>